<sequence>MQTLLDTAHCRLTLYRYPRQSQDPLQAWDAADEYLINQLAETPLAADGPVIIMNDGFGALTAYLHGHAPVCVSDSYISERATLANLIENELDPAQVTLQDALAPLPATPALVVIKVSKYQALLEQQLLALRQVVTPATRILAAGKAKDIHSSTLKLFERYLGPTQTSLAWKKARLIHCTVDDTPAAERPALANPFPTTWPLEGSNLLIHNHANVFSRTSLDIGARFMLDNLPVHSARKVIDLGCGNGVLGLALLARDAEVEVTFIDESYMAVASARLNVEHNLPDALPRAQFMVNNCLDGVAVGAADRILCNPPFHQLQAITDHIAWQMFSDAHRVLPQGGELWIVGNRHLDYHNKLKRLFANAQVVASNSKFVILKAIKR</sequence>
<dbReference type="Pfam" id="PF05175">
    <property type="entry name" value="MTS"/>
    <property type="match status" value="1"/>
</dbReference>
<dbReference type="Gene3D" id="3.40.50.150">
    <property type="entry name" value="Vaccinia Virus protein VP39"/>
    <property type="match status" value="2"/>
</dbReference>
<reference evidence="9" key="1">
    <citation type="submission" date="2022-06" db="EMBL/GenBank/DDBJ databases">
        <title>Complete Genome of Aeromonas sp. Strain SOD01 Isolated from an Urban Freshwater Stream.</title>
        <authorList>
            <person name="Williams L.E."/>
            <person name="Brysgel T."/>
            <person name="Capestro E.M."/>
            <person name="Foltz G.V."/>
            <person name="Gardner A.E."/>
            <person name="Ingrassia J."/>
            <person name="Peterson E."/>
            <person name="Arruda J."/>
            <person name="Flaherty I."/>
            <person name="Hunt M."/>
            <person name="Pappas G."/>
            <person name="Ramsaran S."/>
            <person name="Rocha M."/>
        </authorList>
    </citation>
    <scope>NUCLEOTIDE SEQUENCE</scope>
    <source>
        <strain evidence="9">SOD01</strain>
    </source>
</reference>
<dbReference type="GO" id="GO:0052916">
    <property type="term" value="F:23S rRNA (guanine(1835)-N(2))-methyltransferase activity"/>
    <property type="evidence" value="ECO:0007669"/>
    <property type="project" value="UniProtKB-EC"/>
</dbReference>
<evidence type="ECO:0000313" key="10">
    <source>
        <dbReference type="Proteomes" id="UP001056890"/>
    </source>
</evidence>
<dbReference type="EMBL" id="CP099717">
    <property type="protein sequence ID" value="USV56746.1"/>
    <property type="molecule type" value="Genomic_DNA"/>
</dbReference>
<keyword evidence="4 6" id="KW-0808">Transferase</keyword>
<dbReference type="PROSITE" id="PS00092">
    <property type="entry name" value="N6_MTASE"/>
    <property type="match status" value="1"/>
</dbReference>
<dbReference type="Proteomes" id="UP001056890">
    <property type="component" value="Chromosome"/>
</dbReference>
<dbReference type="Pfam" id="PF26049">
    <property type="entry name" value="RLMG_N"/>
    <property type="match status" value="1"/>
</dbReference>
<evidence type="ECO:0000256" key="4">
    <source>
        <dbReference type="ARBA" id="ARBA00022679"/>
    </source>
</evidence>
<comment type="catalytic activity">
    <reaction evidence="6">
        <text>guanosine(1835) in 23S rRNA + S-adenosyl-L-methionine = N(2)-methylguanosine(1835) in 23S rRNA + S-adenosyl-L-homocysteine + H(+)</text>
        <dbReference type="Rhea" id="RHEA:42744"/>
        <dbReference type="Rhea" id="RHEA-COMP:10217"/>
        <dbReference type="Rhea" id="RHEA-COMP:10218"/>
        <dbReference type="ChEBI" id="CHEBI:15378"/>
        <dbReference type="ChEBI" id="CHEBI:57856"/>
        <dbReference type="ChEBI" id="CHEBI:59789"/>
        <dbReference type="ChEBI" id="CHEBI:74269"/>
        <dbReference type="ChEBI" id="CHEBI:74481"/>
        <dbReference type="EC" id="2.1.1.174"/>
    </reaction>
</comment>
<evidence type="ECO:0000256" key="2">
    <source>
        <dbReference type="ARBA" id="ARBA00022552"/>
    </source>
</evidence>
<feature type="domain" description="RlmG N-terminal" evidence="8">
    <location>
        <begin position="3"/>
        <end position="181"/>
    </location>
</feature>
<dbReference type="CDD" id="cd02440">
    <property type="entry name" value="AdoMet_MTases"/>
    <property type="match status" value="1"/>
</dbReference>
<dbReference type="SUPFAM" id="SSF53335">
    <property type="entry name" value="S-adenosyl-L-methionine-dependent methyltransferases"/>
    <property type="match status" value="1"/>
</dbReference>
<dbReference type="PANTHER" id="PTHR47816:SF5">
    <property type="entry name" value="RIBOSOMAL RNA LARGE SUBUNIT METHYLTRANSFERASE G"/>
    <property type="match status" value="1"/>
</dbReference>
<dbReference type="InterPro" id="IPR007848">
    <property type="entry name" value="Small_mtfrase_dom"/>
</dbReference>
<evidence type="ECO:0000313" key="9">
    <source>
        <dbReference type="EMBL" id="USV56746.1"/>
    </source>
</evidence>
<dbReference type="HAMAP" id="MF_01859">
    <property type="entry name" value="23SrRNA_methyltr_G"/>
    <property type="match status" value="1"/>
</dbReference>
<keyword evidence="5 6" id="KW-0949">S-adenosyl-L-methionine</keyword>
<dbReference type="GO" id="GO:0003676">
    <property type="term" value="F:nucleic acid binding"/>
    <property type="evidence" value="ECO:0007669"/>
    <property type="project" value="InterPro"/>
</dbReference>
<dbReference type="AlphaFoldDB" id="A0AAE9MFF7"/>
<comment type="similarity">
    <text evidence="6">Belongs to the methyltransferase superfamily. RlmG family.</text>
</comment>
<evidence type="ECO:0000256" key="6">
    <source>
        <dbReference type="HAMAP-Rule" id="MF_01859"/>
    </source>
</evidence>
<evidence type="ECO:0000259" key="7">
    <source>
        <dbReference type="Pfam" id="PF05175"/>
    </source>
</evidence>
<comment type="subcellular location">
    <subcellularLocation>
        <location evidence="6">Cytoplasm</location>
    </subcellularLocation>
</comment>
<evidence type="ECO:0000259" key="8">
    <source>
        <dbReference type="Pfam" id="PF26049"/>
    </source>
</evidence>
<dbReference type="InterPro" id="IPR002052">
    <property type="entry name" value="DNA_methylase_N6_adenine_CS"/>
</dbReference>
<dbReference type="GO" id="GO:0005737">
    <property type="term" value="C:cytoplasm"/>
    <property type="evidence" value="ECO:0007669"/>
    <property type="project" value="UniProtKB-SubCell"/>
</dbReference>
<keyword evidence="1 6" id="KW-0963">Cytoplasm</keyword>
<keyword evidence="3 6" id="KW-0489">Methyltransferase</keyword>
<evidence type="ECO:0000256" key="3">
    <source>
        <dbReference type="ARBA" id="ARBA00022603"/>
    </source>
</evidence>
<evidence type="ECO:0000256" key="5">
    <source>
        <dbReference type="ARBA" id="ARBA00022691"/>
    </source>
</evidence>
<dbReference type="InterPro" id="IPR058679">
    <property type="entry name" value="RlmG_N"/>
</dbReference>
<keyword evidence="10" id="KW-1185">Reference proteome</keyword>
<name>A0AAE9MFF7_9GAMM</name>
<accession>A0AAE9MFF7</accession>
<comment type="function">
    <text evidence="6">Specifically methylates the guanine in position 1835 (m2G1835) of 23S rRNA.</text>
</comment>
<dbReference type="EC" id="2.1.1.174" evidence="6"/>
<protein>
    <recommendedName>
        <fullName evidence="6">Ribosomal RNA large subunit methyltransferase G</fullName>
        <ecNumber evidence="6">2.1.1.174</ecNumber>
    </recommendedName>
    <alternativeName>
        <fullName evidence="6">23S rRNA m2G1835 methyltransferase</fullName>
    </alternativeName>
    <alternativeName>
        <fullName evidence="6">rRNA (guanine-N(2)-)-methyltransferase RlmG</fullName>
    </alternativeName>
</protein>
<organism evidence="9 10">
    <name type="scientific">Aeromonas encheleia</name>
    <dbReference type="NCBI Taxonomy" id="73010"/>
    <lineage>
        <taxon>Bacteria</taxon>
        <taxon>Pseudomonadati</taxon>
        <taxon>Pseudomonadota</taxon>
        <taxon>Gammaproteobacteria</taxon>
        <taxon>Aeromonadales</taxon>
        <taxon>Aeromonadaceae</taxon>
        <taxon>Aeromonas</taxon>
    </lineage>
</organism>
<proteinExistence type="inferred from homology"/>
<evidence type="ECO:0000256" key="1">
    <source>
        <dbReference type="ARBA" id="ARBA00022490"/>
    </source>
</evidence>
<gene>
    <name evidence="6" type="primary">rlmG</name>
    <name evidence="9" type="ORF">NHF51_15535</name>
</gene>
<feature type="domain" description="Methyltransferase small" evidence="7">
    <location>
        <begin position="206"/>
        <end position="377"/>
    </location>
</feature>
<dbReference type="InterPro" id="IPR017237">
    <property type="entry name" value="RLMG"/>
</dbReference>
<dbReference type="PIRSF" id="PIRSF037565">
    <property type="entry name" value="RRNA_m2G_Mtase_RsmD_prd"/>
    <property type="match status" value="1"/>
</dbReference>
<dbReference type="InterPro" id="IPR029063">
    <property type="entry name" value="SAM-dependent_MTases_sf"/>
</dbReference>
<dbReference type="PANTHER" id="PTHR47816">
    <property type="entry name" value="RIBOSOMAL RNA SMALL SUBUNIT METHYLTRANSFERASE C"/>
    <property type="match status" value="1"/>
</dbReference>
<dbReference type="InterPro" id="IPR046977">
    <property type="entry name" value="RsmC/RlmG"/>
</dbReference>
<keyword evidence="2 6" id="KW-0698">rRNA processing</keyword>
<dbReference type="RefSeq" id="WP_242379017.1">
    <property type="nucleotide sequence ID" value="NZ_CP093843.1"/>
</dbReference>